<dbReference type="RefSeq" id="WP_259612281.1">
    <property type="nucleotide sequence ID" value="NZ_CP091139.2"/>
</dbReference>
<evidence type="ECO:0000313" key="1">
    <source>
        <dbReference type="EMBL" id="UUT35665.1"/>
    </source>
</evidence>
<keyword evidence="2" id="KW-1185">Reference proteome</keyword>
<dbReference type="EMBL" id="CP091139">
    <property type="protein sequence ID" value="UUT35665.1"/>
    <property type="molecule type" value="Genomic_DNA"/>
</dbReference>
<name>A0ABY5NKI0_9MICO</name>
<reference evidence="1" key="1">
    <citation type="submission" date="2022-01" db="EMBL/GenBank/DDBJ databases">
        <title>Microbacterium eymi and Microbacterium rhizovicinus sp. nov., isolated from the rhizospheric soil of Elymus tsukushiensis, a plant native to the Dokdo Islands, Republic of Korea.</title>
        <authorList>
            <person name="Hwang Y.J."/>
        </authorList>
    </citation>
    <scope>NUCLEOTIDE SEQUENCE</scope>
    <source>
        <strain evidence="1">KUDC0405</strain>
    </source>
</reference>
<accession>A0ABY5NKI0</accession>
<proteinExistence type="predicted"/>
<protein>
    <submittedName>
        <fullName evidence="1">Uncharacterized protein</fullName>
    </submittedName>
</protein>
<organism evidence="1 2">
    <name type="scientific">Microbacterium elymi</name>
    <dbReference type="NCBI Taxonomy" id="2909587"/>
    <lineage>
        <taxon>Bacteria</taxon>
        <taxon>Bacillati</taxon>
        <taxon>Actinomycetota</taxon>
        <taxon>Actinomycetes</taxon>
        <taxon>Micrococcales</taxon>
        <taxon>Microbacteriaceae</taxon>
        <taxon>Microbacterium</taxon>
    </lineage>
</organism>
<sequence length="65" mass="7302">MLATTIMSRIIALPSGIHSTRPRGAARTEDAAFRRFARIKYSRMDDLRDGMLPARPSMDGVHDPF</sequence>
<dbReference type="Proteomes" id="UP001054811">
    <property type="component" value="Chromosome"/>
</dbReference>
<gene>
    <name evidence="1" type="ORF">L2X98_20605</name>
</gene>
<evidence type="ECO:0000313" key="2">
    <source>
        <dbReference type="Proteomes" id="UP001054811"/>
    </source>
</evidence>